<dbReference type="GeneID" id="9223962"/>
<dbReference type="EMBL" id="DS995709">
    <property type="protein sequence ID" value="EEQ35761.1"/>
    <property type="molecule type" value="Genomic_DNA"/>
</dbReference>
<dbReference type="InterPro" id="IPR036852">
    <property type="entry name" value="Peptidase_S8/S53_dom_sf"/>
</dbReference>
<gene>
    <name evidence="4" type="ORF">MCYG_08580</name>
</gene>
<dbReference type="Proteomes" id="UP000002035">
    <property type="component" value="Unassembled WGS sequence"/>
</dbReference>
<reference evidence="5" key="1">
    <citation type="journal article" date="2012" name="MBio">
        <title>Comparative genome analysis of Trichophyton rubrum and related dermatophytes reveals candidate genes involved in infection.</title>
        <authorList>
            <person name="Martinez D.A."/>
            <person name="Oliver B.G."/>
            <person name="Graeser Y."/>
            <person name="Goldberg J.M."/>
            <person name="Li W."/>
            <person name="Martinez-Rossi N.M."/>
            <person name="Monod M."/>
            <person name="Shelest E."/>
            <person name="Barton R.C."/>
            <person name="Birch E."/>
            <person name="Brakhage A.A."/>
            <person name="Chen Z."/>
            <person name="Gurr S.J."/>
            <person name="Heiman D."/>
            <person name="Heitman J."/>
            <person name="Kosti I."/>
            <person name="Rossi A."/>
            <person name="Saif S."/>
            <person name="Samalova M."/>
            <person name="Saunders C.W."/>
            <person name="Shea T."/>
            <person name="Summerbell R.C."/>
            <person name="Xu J."/>
            <person name="Young S."/>
            <person name="Zeng Q."/>
            <person name="Birren B.W."/>
            <person name="Cuomo C.A."/>
            <person name="White T.C."/>
        </authorList>
    </citation>
    <scope>NUCLEOTIDE SEQUENCE [LARGE SCALE GENOMIC DNA]</scope>
    <source>
        <strain evidence="5">ATCC MYA-4605 / CBS 113480</strain>
    </source>
</reference>
<name>C5G0V8_ARTOC</name>
<keyword evidence="5" id="KW-1185">Reference proteome</keyword>
<evidence type="ECO:0000256" key="2">
    <source>
        <dbReference type="ARBA" id="ARBA00023145"/>
    </source>
</evidence>
<dbReference type="SUPFAM" id="SSF52743">
    <property type="entry name" value="Subtilisin-like"/>
    <property type="match status" value="1"/>
</dbReference>
<dbReference type="GO" id="GO:0004252">
    <property type="term" value="F:serine-type endopeptidase activity"/>
    <property type="evidence" value="ECO:0007669"/>
    <property type="project" value="InterPro"/>
</dbReference>
<dbReference type="GO" id="GO:0006508">
    <property type="term" value="P:proteolysis"/>
    <property type="evidence" value="ECO:0007669"/>
    <property type="project" value="InterPro"/>
</dbReference>
<evidence type="ECO:0000256" key="3">
    <source>
        <dbReference type="SAM" id="SignalP"/>
    </source>
</evidence>
<protein>
    <submittedName>
        <fullName evidence="4">Uncharacterized protein</fullName>
    </submittedName>
</protein>
<dbReference type="HOGENOM" id="CLU_1057594_0_0_1"/>
<dbReference type="VEuPathDB" id="FungiDB:MCYG_08580"/>
<dbReference type="RefSeq" id="XP_002842749.1">
    <property type="nucleotide sequence ID" value="XM_002842703.1"/>
</dbReference>
<proteinExistence type="predicted"/>
<evidence type="ECO:0000256" key="1">
    <source>
        <dbReference type="ARBA" id="ARBA00022729"/>
    </source>
</evidence>
<dbReference type="Gene3D" id="3.40.50.200">
    <property type="entry name" value="Peptidase S8/S53 domain"/>
    <property type="match status" value="1"/>
</dbReference>
<organism evidence="4 5">
    <name type="scientific">Arthroderma otae (strain ATCC MYA-4605 / CBS 113480)</name>
    <name type="common">Microsporum canis</name>
    <dbReference type="NCBI Taxonomy" id="554155"/>
    <lineage>
        <taxon>Eukaryota</taxon>
        <taxon>Fungi</taxon>
        <taxon>Dikarya</taxon>
        <taxon>Ascomycota</taxon>
        <taxon>Pezizomycotina</taxon>
        <taxon>Eurotiomycetes</taxon>
        <taxon>Eurotiomycetidae</taxon>
        <taxon>Onygenales</taxon>
        <taxon>Arthrodermataceae</taxon>
        <taxon>Microsporum</taxon>
    </lineage>
</organism>
<evidence type="ECO:0000313" key="4">
    <source>
        <dbReference type="EMBL" id="EEQ35761.1"/>
    </source>
</evidence>
<feature type="signal peptide" evidence="3">
    <location>
        <begin position="1"/>
        <end position="16"/>
    </location>
</feature>
<evidence type="ECO:0000313" key="5">
    <source>
        <dbReference type="Proteomes" id="UP000002035"/>
    </source>
</evidence>
<dbReference type="AlphaFoldDB" id="C5G0V8"/>
<keyword evidence="2" id="KW-0865">Zymogen</keyword>
<sequence length="263" mass="29520">MLLSCLLVAMARLAKAKQQILSIVARTMYSCGLYYCPYSIELEWQRRVISALKGIVVATPVSGYGYRLRDEALKFTTSSAAVLLVAVAIALALSVRPDLAWHSIQHLILATAIPVSEEEDGWQMTRFKKRFTTNIVTAWLTRMGYASGSANQWLKDTIVSDFSEIFSNWQLGRWDEDANQVSERNDTTTTMEATGTADTIQLPRGLSVSKKEKNRPISLCRFQSWSVARLESTMYTPACKRLGHGDYYALALSYRVLEQVAVK</sequence>
<keyword evidence="1 3" id="KW-0732">Signal</keyword>
<feature type="chain" id="PRO_5002950453" evidence="3">
    <location>
        <begin position="17"/>
        <end position="263"/>
    </location>
</feature>
<accession>C5G0V8</accession>